<proteinExistence type="predicted"/>
<evidence type="ECO:0000313" key="2">
    <source>
        <dbReference type="Proteomes" id="UP000004457"/>
    </source>
</evidence>
<name>C0EQN2_NEIFL</name>
<dbReference type="Proteomes" id="UP000004457">
    <property type="component" value="Unassembled WGS sequence"/>
</dbReference>
<gene>
    <name evidence="1" type="ORF">NEIFLAOT_02276</name>
</gene>
<comment type="caution">
    <text evidence="1">The sequence shown here is derived from an EMBL/GenBank/DDBJ whole genome shotgun (WGS) entry which is preliminary data.</text>
</comment>
<dbReference type="EMBL" id="ACEN01000101">
    <property type="protein sequence ID" value="EEG32682.1"/>
    <property type="molecule type" value="Genomic_DNA"/>
</dbReference>
<evidence type="ECO:0000313" key="1">
    <source>
        <dbReference type="EMBL" id="EEG32682.1"/>
    </source>
</evidence>
<organism evidence="1 2">
    <name type="scientific">Neisseria flavescens NRL30031/H210</name>
    <dbReference type="NCBI Taxonomy" id="546264"/>
    <lineage>
        <taxon>Bacteria</taxon>
        <taxon>Pseudomonadati</taxon>
        <taxon>Pseudomonadota</taxon>
        <taxon>Betaproteobacteria</taxon>
        <taxon>Neisseriales</taxon>
        <taxon>Neisseriaceae</taxon>
        <taxon>Neisseria</taxon>
    </lineage>
</organism>
<dbReference type="AlphaFoldDB" id="C0EQN2"/>
<protein>
    <submittedName>
        <fullName evidence="1">Uncharacterized protein</fullName>
    </submittedName>
</protein>
<sequence length="207" mass="23580">MMNNALNAKLSKLIYTLASDDPEYLSKAGAFDRLLLLVRELYRMLDETEGLKQLVFRLYYGKHYGLIKLDAASPNDDAGALRLKRWMVYSRIAERIENCGKHLSVVLEDAVLVNGADKSHYIDEANALIERFGLVRDEATLLAIEAEEALKTEQELQATSEPQKSAPKYNGNLYQIRIQEKIENYSATQKVAAMQISRMRFILPHIE</sequence>
<keyword evidence="2" id="KW-1185">Reference proteome</keyword>
<accession>C0EQN2</accession>
<reference evidence="1 2" key="1">
    <citation type="submission" date="2009-01" db="EMBL/GenBank/DDBJ databases">
        <authorList>
            <person name="Fulton L."/>
            <person name="Clifton S."/>
            <person name="Chinwalla A.T."/>
            <person name="Mitreva M."/>
            <person name="Sodergren E."/>
            <person name="Weinstock G."/>
            <person name="Clifton S."/>
            <person name="Dooling D.J."/>
            <person name="Fulton B."/>
            <person name="Minx P."/>
            <person name="Pepin K.H."/>
            <person name="Johnson M."/>
            <person name="Bhonagiri V."/>
            <person name="Nash W.E."/>
            <person name="Mardis E.R."/>
            <person name="Wilson R.K."/>
        </authorList>
    </citation>
    <scope>NUCLEOTIDE SEQUENCE [LARGE SCALE GENOMIC DNA]</scope>
    <source>
        <strain evidence="1 2">NRL30031/H210</strain>
    </source>
</reference>